<dbReference type="OrthoDB" id="9804747at2"/>
<accession>A0A0M2NHV7</accession>
<name>A0A0M2NHV7_9FIRM</name>
<dbReference type="STRING" id="270498.CHK_2668"/>
<dbReference type="Proteomes" id="UP000034076">
    <property type="component" value="Unassembled WGS sequence"/>
</dbReference>
<dbReference type="PANTHER" id="PTHR45228:SF1">
    <property type="entry name" value="CYCLIC DI-GMP PHOSPHODIESTERASE TM_0186"/>
    <property type="match status" value="1"/>
</dbReference>
<evidence type="ECO:0000313" key="7">
    <source>
        <dbReference type="Proteomes" id="UP000034076"/>
    </source>
</evidence>
<protein>
    <recommendedName>
        <fullName evidence="1">Stage 0 sporulation protein A homolog</fullName>
    </recommendedName>
</protein>
<evidence type="ECO:0000256" key="2">
    <source>
        <dbReference type="ARBA" id="ARBA00024867"/>
    </source>
</evidence>
<dbReference type="InterPro" id="IPR011006">
    <property type="entry name" value="CheY-like_superfamily"/>
</dbReference>
<dbReference type="Pfam" id="PF13487">
    <property type="entry name" value="HD_5"/>
    <property type="match status" value="1"/>
</dbReference>
<evidence type="ECO:0000256" key="3">
    <source>
        <dbReference type="PROSITE-ProRule" id="PRU00169"/>
    </source>
</evidence>
<organism evidence="6 7">
    <name type="scientific">Christensenella hongkongensis</name>
    <dbReference type="NCBI Taxonomy" id="270498"/>
    <lineage>
        <taxon>Bacteria</taxon>
        <taxon>Bacillati</taxon>
        <taxon>Bacillota</taxon>
        <taxon>Clostridia</taxon>
        <taxon>Christensenellales</taxon>
        <taxon>Christensenellaceae</taxon>
        <taxon>Christensenella</taxon>
    </lineage>
</organism>
<reference evidence="6 7" key="1">
    <citation type="submission" date="2015-04" db="EMBL/GenBank/DDBJ databases">
        <title>Draft genome sequence of bacteremic isolate Catabacter hongkongensis type strain HKU16T.</title>
        <authorList>
            <person name="Lau S.K."/>
            <person name="Teng J.L."/>
            <person name="Huang Y."/>
            <person name="Curreem S.O."/>
            <person name="Tsui S.K."/>
            <person name="Woo P.C."/>
        </authorList>
    </citation>
    <scope>NUCLEOTIDE SEQUENCE [LARGE SCALE GENOMIC DNA]</scope>
    <source>
        <strain evidence="6 7">HKU16</strain>
    </source>
</reference>
<dbReference type="RefSeq" id="WP_046444471.1">
    <property type="nucleotide sequence ID" value="NZ_CAUERS010000040.1"/>
</dbReference>
<dbReference type="InterPro" id="IPR037522">
    <property type="entry name" value="HD_GYP_dom"/>
</dbReference>
<feature type="modified residue" description="4-aspartylphosphate" evidence="3">
    <location>
        <position position="54"/>
    </location>
</feature>
<evidence type="ECO:0000256" key="1">
    <source>
        <dbReference type="ARBA" id="ARBA00018672"/>
    </source>
</evidence>
<feature type="domain" description="Response regulatory" evidence="4">
    <location>
        <begin position="4"/>
        <end position="121"/>
    </location>
</feature>
<dbReference type="SMART" id="SM00448">
    <property type="entry name" value="REC"/>
    <property type="match status" value="1"/>
</dbReference>
<evidence type="ECO:0000259" key="5">
    <source>
        <dbReference type="PROSITE" id="PS51832"/>
    </source>
</evidence>
<dbReference type="SUPFAM" id="SSF109604">
    <property type="entry name" value="HD-domain/PDEase-like"/>
    <property type="match status" value="1"/>
</dbReference>
<sequence length="350" mass="39929">MKEKLLIVDDVELNRAVLEELLKPEYDTVCAAGGKEAVRLLEENENEFALVLLDVVMPDMDGYDVLQYMGFNNMIQNVPVIMITAEDSAEAEEKGLSMGAVDFIRKPFVPEVVLRRVKNMIALFRYQNDLENVLEEKSETLSNINEIIVAVLTSVLETKTPETKEHMQRVRLYTKELLKYLYEYYDDKYGLTPQVIDTISIASILHDIGELLIPESIANKTGGLSPEDTLIWQQHTIKGCKLIEPLGSIENKTYVKYCYNICRYHHEKWDGSGFPDNLSGDDIPICAQAVAIAHKYDYLTMTKNCSHETAMRKIKEGEYHAFSPVLTETFMLVEDEICAIRERNPNRTNG</sequence>
<dbReference type="PROSITE" id="PS51832">
    <property type="entry name" value="HD_GYP"/>
    <property type="match status" value="1"/>
</dbReference>
<dbReference type="InterPro" id="IPR003607">
    <property type="entry name" value="HD/PDEase_dom"/>
</dbReference>
<dbReference type="SUPFAM" id="SSF52172">
    <property type="entry name" value="CheY-like"/>
    <property type="match status" value="1"/>
</dbReference>
<dbReference type="InterPro" id="IPR052020">
    <property type="entry name" value="Cyclic_di-GMP/3'3'-cGAMP_PDE"/>
</dbReference>
<dbReference type="PANTHER" id="PTHR45228">
    <property type="entry name" value="CYCLIC DI-GMP PHOSPHODIESTERASE TM_0186-RELATED"/>
    <property type="match status" value="1"/>
</dbReference>
<feature type="domain" description="HD-GYP" evidence="5">
    <location>
        <begin position="141"/>
        <end position="346"/>
    </location>
</feature>
<dbReference type="PROSITE" id="PS50110">
    <property type="entry name" value="RESPONSE_REGULATORY"/>
    <property type="match status" value="1"/>
</dbReference>
<dbReference type="Pfam" id="PF00072">
    <property type="entry name" value="Response_reg"/>
    <property type="match status" value="1"/>
</dbReference>
<comment type="caution">
    <text evidence="6">The sequence shown here is derived from an EMBL/GenBank/DDBJ whole genome shotgun (WGS) entry which is preliminary data.</text>
</comment>
<proteinExistence type="predicted"/>
<dbReference type="CDD" id="cd00077">
    <property type="entry name" value="HDc"/>
    <property type="match status" value="1"/>
</dbReference>
<evidence type="ECO:0000313" key="6">
    <source>
        <dbReference type="EMBL" id="KKI49860.1"/>
    </source>
</evidence>
<comment type="function">
    <text evidence="2">May play the central regulatory role in sporulation. It may be an element of the effector pathway responsible for the activation of sporulation genes in response to nutritional stress. Spo0A may act in concert with spo0H (a sigma factor) to control the expression of some genes that are critical to the sporulation process.</text>
</comment>
<dbReference type="EMBL" id="LAYJ01000116">
    <property type="protein sequence ID" value="KKI49860.1"/>
    <property type="molecule type" value="Genomic_DNA"/>
</dbReference>
<keyword evidence="7" id="KW-1185">Reference proteome</keyword>
<gene>
    <name evidence="6" type="ORF">CHK_2668</name>
</gene>
<keyword evidence="3" id="KW-0597">Phosphoprotein</keyword>
<dbReference type="InterPro" id="IPR001789">
    <property type="entry name" value="Sig_transdc_resp-reg_receiver"/>
</dbReference>
<dbReference type="Gene3D" id="3.40.50.2300">
    <property type="match status" value="1"/>
</dbReference>
<dbReference type="Gene3D" id="1.10.3210.10">
    <property type="entry name" value="Hypothetical protein af1432"/>
    <property type="match status" value="1"/>
</dbReference>
<dbReference type="AlphaFoldDB" id="A0A0M2NHV7"/>
<dbReference type="GO" id="GO:0000160">
    <property type="term" value="P:phosphorelay signal transduction system"/>
    <property type="evidence" value="ECO:0007669"/>
    <property type="project" value="InterPro"/>
</dbReference>
<evidence type="ECO:0000259" key="4">
    <source>
        <dbReference type="PROSITE" id="PS50110"/>
    </source>
</evidence>